<dbReference type="GO" id="GO:0005524">
    <property type="term" value="F:ATP binding"/>
    <property type="evidence" value="ECO:0007669"/>
    <property type="project" value="UniProtKB-KW"/>
</dbReference>
<evidence type="ECO:0000259" key="5">
    <source>
        <dbReference type="Pfam" id="PF01467"/>
    </source>
</evidence>
<reference evidence="6 7" key="1">
    <citation type="submission" date="2016-04" db="EMBL/GenBank/DDBJ databases">
        <authorList>
            <person name="Evans L.H."/>
            <person name="Alamgir A."/>
            <person name="Owens N."/>
            <person name="Weber N.D."/>
            <person name="Virtaneva K."/>
            <person name="Barbian K."/>
            <person name="Babar A."/>
            <person name="Rosenke K."/>
        </authorList>
    </citation>
    <scope>NUCLEOTIDE SEQUENCE [LARGE SCALE GENOMIC DNA]</scope>
    <source>
        <strain evidence="7">S5(T) (JCM 30642 \VKM B-2941)</strain>
    </source>
</reference>
<dbReference type="RefSeq" id="WP_021790032.1">
    <property type="nucleotide sequence ID" value="NZ_LT671858.1"/>
</dbReference>
<keyword evidence="2" id="KW-0548">Nucleotidyltransferase</keyword>
<name>A0A1N5UQZ5_9ARCH</name>
<dbReference type="InterPro" id="IPR014729">
    <property type="entry name" value="Rossmann-like_a/b/a_fold"/>
</dbReference>
<dbReference type="PANTHER" id="PTHR43793:SF1">
    <property type="entry name" value="FAD SYNTHASE"/>
    <property type="match status" value="1"/>
</dbReference>
<dbReference type="GeneID" id="41588339"/>
<feature type="domain" description="Cytidyltransferase-like" evidence="5">
    <location>
        <begin position="6"/>
        <end position="133"/>
    </location>
</feature>
<protein>
    <submittedName>
        <fullName evidence="6">FAD synthetase</fullName>
    </submittedName>
</protein>
<dbReference type="EMBL" id="LT671858">
    <property type="protein sequence ID" value="SIM63030.1"/>
    <property type="molecule type" value="Genomic_DNA"/>
</dbReference>
<dbReference type="GO" id="GO:0016779">
    <property type="term" value="F:nucleotidyltransferase activity"/>
    <property type="evidence" value="ECO:0007669"/>
    <property type="project" value="UniProtKB-KW"/>
</dbReference>
<evidence type="ECO:0000313" key="7">
    <source>
        <dbReference type="Proteomes" id="UP000195607"/>
    </source>
</evidence>
<evidence type="ECO:0000313" key="6">
    <source>
        <dbReference type="EMBL" id="SIM63030.1"/>
    </source>
</evidence>
<dbReference type="NCBIfam" id="TIGR00125">
    <property type="entry name" value="cyt_tran_rel"/>
    <property type="match status" value="1"/>
</dbReference>
<dbReference type="InterPro" id="IPR004821">
    <property type="entry name" value="Cyt_trans-like"/>
</dbReference>
<keyword evidence="4" id="KW-0067">ATP-binding</keyword>
<sequence length="143" mass="16120">MTKVMATGVFDILHLGHINYLNQSKALGEDLVVVVATDLNAQKSGKKLVFSESARREMVSNLKMVDEAIVGNHGDIFKTVELLKPDIITLGFDQKFDEKQIEEECAKRNIKVRVVRCKKFDSTDPVGTRMIKRKIVEMEGIRA</sequence>
<dbReference type="InterPro" id="IPR050385">
    <property type="entry name" value="Archaeal_FAD_synthase"/>
</dbReference>
<evidence type="ECO:0000256" key="2">
    <source>
        <dbReference type="ARBA" id="ARBA00022695"/>
    </source>
</evidence>
<dbReference type="PANTHER" id="PTHR43793">
    <property type="entry name" value="FAD SYNTHASE"/>
    <property type="match status" value="1"/>
</dbReference>
<organism evidence="6 7">
    <name type="scientific">Cuniculiplasma divulgatum</name>
    <dbReference type="NCBI Taxonomy" id="1673428"/>
    <lineage>
        <taxon>Archaea</taxon>
        <taxon>Methanobacteriati</taxon>
        <taxon>Thermoplasmatota</taxon>
        <taxon>Thermoplasmata</taxon>
        <taxon>Thermoplasmatales</taxon>
        <taxon>Cuniculiplasmataceae</taxon>
        <taxon>Cuniculiplasma</taxon>
    </lineage>
</organism>
<evidence type="ECO:0000256" key="1">
    <source>
        <dbReference type="ARBA" id="ARBA00022679"/>
    </source>
</evidence>
<accession>A0A1N5UQZ5</accession>
<dbReference type="AlphaFoldDB" id="A0A1N5UQZ5"/>
<gene>
    <name evidence="6" type="ORF">CSP5_1079</name>
</gene>
<keyword evidence="3" id="KW-0547">Nucleotide-binding</keyword>
<evidence type="ECO:0000256" key="3">
    <source>
        <dbReference type="ARBA" id="ARBA00022741"/>
    </source>
</evidence>
<proteinExistence type="predicted"/>
<evidence type="ECO:0000256" key="4">
    <source>
        <dbReference type="ARBA" id="ARBA00022840"/>
    </source>
</evidence>
<dbReference type="SUPFAM" id="SSF52374">
    <property type="entry name" value="Nucleotidylyl transferase"/>
    <property type="match status" value="1"/>
</dbReference>
<dbReference type="Proteomes" id="UP000195607">
    <property type="component" value="Chromosome I"/>
</dbReference>
<dbReference type="Gene3D" id="3.40.50.620">
    <property type="entry name" value="HUPs"/>
    <property type="match status" value="1"/>
</dbReference>
<dbReference type="Pfam" id="PF01467">
    <property type="entry name" value="CTP_transf_like"/>
    <property type="match status" value="1"/>
</dbReference>
<keyword evidence="1" id="KW-0808">Transferase</keyword>